<dbReference type="InterPro" id="IPR052022">
    <property type="entry name" value="26kDa_periplasmic_antigen"/>
</dbReference>
<organism evidence="1">
    <name type="scientific">hydrocarbon metagenome</name>
    <dbReference type="NCBI Taxonomy" id="938273"/>
    <lineage>
        <taxon>unclassified sequences</taxon>
        <taxon>metagenomes</taxon>
        <taxon>ecological metagenomes</taxon>
    </lineage>
</organism>
<proteinExistence type="predicted"/>
<dbReference type="GO" id="GO:0006974">
    <property type="term" value="P:DNA damage response"/>
    <property type="evidence" value="ECO:0007669"/>
    <property type="project" value="TreeGrafter"/>
</dbReference>
<dbReference type="EMBL" id="LNQE01001541">
    <property type="protein sequence ID" value="KUG15666.1"/>
    <property type="molecule type" value="Genomic_DNA"/>
</dbReference>
<dbReference type="InterPro" id="IPR010916">
    <property type="entry name" value="TonB_box_CS"/>
</dbReference>
<protein>
    <submittedName>
        <fullName evidence="1">Outer membrane protein</fullName>
    </submittedName>
</protein>
<name>A0A0W8F508_9ZZZZ</name>
<comment type="caution">
    <text evidence="1">The sequence shown here is derived from an EMBL/GenBank/DDBJ whole genome shotgun (WGS) entry which is preliminary data.</text>
</comment>
<sequence>MKHSARLFLPLALFLILALIPVACTAADPAFCPENTLSVSGSGEMMTTPDIAQLTVGVQTENADVRTAQQENARIMDGMIAALLAAGIPREDIQTTGYSIYPVYDESVRPFGQKVRYYQVISMVQVTVRDISRTGEVIDIAVNNGANQVSSVSFSLSPEREQAIRGQVITMAARNARADADVAASATGVTITGVKSVNVGQVYVPVAYDNRYSGTAEMKAAAVPTPIEPGQVRVTAQVSISYLIR</sequence>
<dbReference type="AlphaFoldDB" id="A0A0W8F508"/>
<accession>A0A0W8F508</accession>
<gene>
    <name evidence="1" type="ORF">ASZ90_014682</name>
</gene>
<dbReference type="Gene3D" id="3.30.70.2970">
    <property type="entry name" value="Protein of unknown function (DUF541), domain 2"/>
    <property type="match status" value="1"/>
</dbReference>
<dbReference type="PANTHER" id="PTHR34387:SF2">
    <property type="entry name" value="SLR1258 PROTEIN"/>
    <property type="match status" value="1"/>
</dbReference>
<dbReference type="PROSITE" id="PS00430">
    <property type="entry name" value="TONB_DEPENDENT_REC_1"/>
    <property type="match status" value="1"/>
</dbReference>
<evidence type="ECO:0000313" key="1">
    <source>
        <dbReference type="EMBL" id="KUG15666.1"/>
    </source>
</evidence>
<dbReference type="PANTHER" id="PTHR34387">
    <property type="entry name" value="SLR1258 PROTEIN"/>
    <property type="match status" value="1"/>
</dbReference>
<dbReference type="Gene3D" id="3.30.110.170">
    <property type="entry name" value="Protein of unknown function (DUF541), domain 1"/>
    <property type="match status" value="1"/>
</dbReference>
<reference evidence="1" key="1">
    <citation type="journal article" date="2015" name="Proc. Natl. Acad. Sci. U.S.A.">
        <title>Networks of energetic and metabolic interactions define dynamics in microbial communities.</title>
        <authorList>
            <person name="Embree M."/>
            <person name="Liu J.K."/>
            <person name="Al-Bassam M.M."/>
            <person name="Zengler K."/>
        </authorList>
    </citation>
    <scope>NUCLEOTIDE SEQUENCE</scope>
</reference>
<dbReference type="Pfam" id="PF04402">
    <property type="entry name" value="SIMPL"/>
    <property type="match status" value="1"/>
</dbReference>
<dbReference type="InterPro" id="IPR007497">
    <property type="entry name" value="SIMPL/DUF541"/>
</dbReference>